<keyword evidence="4" id="KW-1185">Reference proteome</keyword>
<name>A0A1G7EX18_9BACT</name>
<dbReference type="AlphaFoldDB" id="A0A1G7EX18"/>
<proteinExistence type="predicted"/>
<dbReference type="Proteomes" id="UP000182427">
    <property type="component" value="Chromosome I"/>
</dbReference>
<protein>
    <submittedName>
        <fullName evidence="3">Uncharacterized protein</fullName>
    </submittedName>
</protein>
<dbReference type="EMBL" id="LT629690">
    <property type="protein sequence ID" value="SDE67915.1"/>
    <property type="molecule type" value="Genomic_DNA"/>
</dbReference>
<evidence type="ECO:0000313" key="4">
    <source>
        <dbReference type="Proteomes" id="UP000182427"/>
    </source>
</evidence>
<sequence>MIRSRFAPVLLALACTTPALHAQQASVPVQTAANDNAVVAVAQPVNLAAESSSLPDAPGRNTDSDQQSQDPHAANAGQTGHTATGEPQQTQRILGIMPNFSAVSADTKLPPMTSKEKFVLAAKNSFDYSSFVLAAFTAGFAMNGNSYPEFHQGVKGYARYYWHGLADTASENFMVSGAMPVVFHQDPRYYTLGHGGFKKRALYGATRIFVSRSDDGAAMPNYSEIIGAGAAAGISSLYYPTRYRTWTKVGQKWLTSALIDGAGYTFKEFWPDINHKLFHTH</sequence>
<gene>
    <name evidence="3" type="ORF">SAMN05444167_0119</name>
</gene>
<evidence type="ECO:0000256" key="1">
    <source>
        <dbReference type="SAM" id="MobiDB-lite"/>
    </source>
</evidence>
<feature type="chain" id="PRO_5009240907" evidence="2">
    <location>
        <begin position="23"/>
        <end position="281"/>
    </location>
</feature>
<dbReference type="OrthoDB" id="115473at2"/>
<feature type="region of interest" description="Disordered" evidence="1">
    <location>
        <begin position="51"/>
        <end position="87"/>
    </location>
</feature>
<accession>A0A1G7EX18</accession>
<feature type="signal peptide" evidence="2">
    <location>
        <begin position="1"/>
        <end position="22"/>
    </location>
</feature>
<evidence type="ECO:0000256" key="2">
    <source>
        <dbReference type="SAM" id="SignalP"/>
    </source>
</evidence>
<keyword evidence="2" id="KW-0732">Signal</keyword>
<organism evidence="3 4">
    <name type="scientific">Terriglobus roseus</name>
    <dbReference type="NCBI Taxonomy" id="392734"/>
    <lineage>
        <taxon>Bacteria</taxon>
        <taxon>Pseudomonadati</taxon>
        <taxon>Acidobacteriota</taxon>
        <taxon>Terriglobia</taxon>
        <taxon>Terriglobales</taxon>
        <taxon>Acidobacteriaceae</taxon>
        <taxon>Terriglobus</taxon>
    </lineage>
</organism>
<reference evidence="3 4" key="1">
    <citation type="submission" date="2016-10" db="EMBL/GenBank/DDBJ databases">
        <authorList>
            <person name="de Groot N.N."/>
        </authorList>
    </citation>
    <scope>NUCLEOTIDE SEQUENCE [LARGE SCALE GENOMIC DNA]</scope>
    <source>
        <strain evidence="3 4">GAS232</strain>
    </source>
</reference>
<evidence type="ECO:0000313" key="3">
    <source>
        <dbReference type="EMBL" id="SDE67915.1"/>
    </source>
</evidence>
<dbReference type="RefSeq" id="WP_083343446.1">
    <property type="nucleotide sequence ID" value="NZ_LT629690.1"/>
</dbReference>
<feature type="compositionally biased region" description="Polar residues" evidence="1">
    <location>
        <begin position="64"/>
        <end position="87"/>
    </location>
</feature>